<dbReference type="AlphaFoldDB" id="A0A3L7DV52"/>
<keyword evidence="2" id="KW-0238">DNA-binding</keyword>
<dbReference type="Pfam" id="PF12833">
    <property type="entry name" value="HTH_18"/>
    <property type="match status" value="1"/>
</dbReference>
<dbReference type="GO" id="GO:0003700">
    <property type="term" value="F:DNA-binding transcription factor activity"/>
    <property type="evidence" value="ECO:0007669"/>
    <property type="project" value="InterPro"/>
</dbReference>
<organism evidence="5 6">
    <name type="scientific">Seongchinamella sediminis</name>
    <dbReference type="NCBI Taxonomy" id="2283635"/>
    <lineage>
        <taxon>Bacteria</taxon>
        <taxon>Pseudomonadati</taxon>
        <taxon>Pseudomonadota</taxon>
        <taxon>Gammaproteobacteria</taxon>
        <taxon>Cellvibrionales</taxon>
        <taxon>Halieaceae</taxon>
        <taxon>Seongchinamella</taxon>
    </lineage>
</organism>
<protein>
    <submittedName>
        <fullName evidence="5">Helix-turn-helix domain-containing protein</fullName>
    </submittedName>
</protein>
<dbReference type="PANTHER" id="PTHR46796">
    <property type="entry name" value="HTH-TYPE TRANSCRIPTIONAL ACTIVATOR RHAS-RELATED"/>
    <property type="match status" value="1"/>
</dbReference>
<gene>
    <name evidence="5" type="ORF">DWB85_16165</name>
</gene>
<accession>A0A3L7DV52</accession>
<reference evidence="5 6" key="1">
    <citation type="submission" date="2018-07" db="EMBL/GenBank/DDBJ databases">
        <title>Halioglobus sp. genome submission.</title>
        <authorList>
            <person name="Ye M.-Q."/>
            <person name="Du Z.-J."/>
        </authorList>
    </citation>
    <scope>NUCLEOTIDE SEQUENCE [LARGE SCALE GENOMIC DNA]</scope>
    <source>
        <strain evidence="5 6">U0301</strain>
    </source>
</reference>
<evidence type="ECO:0000313" key="6">
    <source>
        <dbReference type="Proteomes" id="UP000265509"/>
    </source>
</evidence>
<evidence type="ECO:0000313" key="5">
    <source>
        <dbReference type="EMBL" id="RLQ20665.1"/>
    </source>
</evidence>
<dbReference type="Gene3D" id="1.10.10.60">
    <property type="entry name" value="Homeodomain-like"/>
    <property type="match status" value="1"/>
</dbReference>
<evidence type="ECO:0000259" key="4">
    <source>
        <dbReference type="PROSITE" id="PS01124"/>
    </source>
</evidence>
<dbReference type="InterPro" id="IPR018060">
    <property type="entry name" value="HTH_AraC"/>
</dbReference>
<proteinExistence type="predicted"/>
<keyword evidence="6" id="KW-1185">Reference proteome</keyword>
<evidence type="ECO:0000256" key="1">
    <source>
        <dbReference type="ARBA" id="ARBA00023015"/>
    </source>
</evidence>
<feature type="domain" description="HTH araC/xylS-type" evidence="4">
    <location>
        <begin position="185"/>
        <end position="290"/>
    </location>
</feature>
<comment type="caution">
    <text evidence="5">The sequence shown here is derived from an EMBL/GenBank/DDBJ whole genome shotgun (WGS) entry which is preliminary data.</text>
</comment>
<dbReference type="PROSITE" id="PS00041">
    <property type="entry name" value="HTH_ARAC_FAMILY_1"/>
    <property type="match status" value="1"/>
</dbReference>
<evidence type="ECO:0000256" key="3">
    <source>
        <dbReference type="ARBA" id="ARBA00023163"/>
    </source>
</evidence>
<evidence type="ECO:0000256" key="2">
    <source>
        <dbReference type="ARBA" id="ARBA00023125"/>
    </source>
</evidence>
<dbReference type="PANTHER" id="PTHR46796:SF12">
    <property type="entry name" value="HTH-TYPE DNA-BINDING TRANSCRIPTIONAL ACTIVATOR EUTR"/>
    <property type="match status" value="1"/>
</dbReference>
<sequence length="295" mass="32432">MRESFFVQIGRGEHLVDVQIATVGDIGLVRLGIDVESAGVNVLNPDYIGFVIPLSWAGDLFLNGERVNKSAIYMPGDLDCLHLHSKSRVILGVTMPRAPFVDTLAALRGVDVDDIRLLDREMYLGEAAVGAVASRLTAITQSVCNAPLEYNQHSILNEVYALLTDAYLHSPTRPVSRVDRSHCPNHIVRLAEERFMAAEGKPVSLADLCAAADVGKTSLYKAFNSVCGLPPLAYFQKRRLTRARSCLLHADNDRGGIKQTALSYGFTELGRFSAQYRQLFGELPSVTLSRHEQGY</sequence>
<dbReference type="SMART" id="SM00342">
    <property type="entry name" value="HTH_ARAC"/>
    <property type="match status" value="1"/>
</dbReference>
<dbReference type="InterPro" id="IPR018062">
    <property type="entry name" value="HTH_AraC-typ_CS"/>
</dbReference>
<keyword evidence="3" id="KW-0804">Transcription</keyword>
<dbReference type="GO" id="GO:0043565">
    <property type="term" value="F:sequence-specific DNA binding"/>
    <property type="evidence" value="ECO:0007669"/>
    <property type="project" value="InterPro"/>
</dbReference>
<dbReference type="InterPro" id="IPR050204">
    <property type="entry name" value="AraC_XylS_family_regulators"/>
</dbReference>
<dbReference type="PROSITE" id="PS01124">
    <property type="entry name" value="HTH_ARAC_FAMILY_2"/>
    <property type="match status" value="1"/>
</dbReference>
<keyword evidence="1" id="KW-0805">Transcription regulation</keyword>
<name>A0A3L7DV52_9GAMM</name>
<dbReference type="Proteomes" id="UP000265509">
    <property type="component" value="Unassembled WGS sequence"/>
</dbReference>
<dbReference type="EMBL" id="QRAN01000021">
    <property type="protein sequence ID" value="RLQ20665.1"/>
    <property type="molecule type" value="Genomic_DNA"/>
</dbReference>